<keyword evidence="2" id="KW-0503">Monooxygenase</keyword>
<evidence type="ECO:0000259" key="1">
    <source>
        <dbReference type="PROSITE" id="PS51725"/>
    </source>
</evidence>
<protein>
    <submittedName>
        <fullName evidence="2">Antibiotic biosynthesis monooxygenase</fullName>
    </submittedName>
</protein>
<dbReference type="SUPFAM" id="SSF54909">
    <property type="entry name" value="Dimeric alpha+beta barrel"/>
    <property type="match status" value="1"/>
</dbReference>
<dbReference type="EMBL" id="WQLV01000019">
    <property type="protein sequence ID" value="MVO18369.1"/>
    <property type="molecule type" value="Genomic_DNA"/>
</dbReference>
<dbReference type="RefSeq" id="WP_157024575.1">
    <property type="nucleotide sequence ID" value="NZ_WQLV01000019.1"/>
</dbReference>
<dbReference type="GO" id="GO:0005829">
    <property type="term" value="C:cytosol"/>
    <property type="evidence" value="ECO:0007669"/>
    <property type="project" value="TreeGrafter"/>
</dbReference>
<dbReference type="Gene3D" id="3.30.70.100">
    <property type="match status" value="1"/>
</dbReference>
<keyword evidence="2" id="KW-0560">Oxidoreductase</keyword>
<dbReference type="InterPro" id="IPR011008">
    <property type="entry name" value="Dimeric_a/b-barrel"/>
</dbReference>
<accession>A0A6L6WMX6</accession>
<evidence type="ECO:0000313" key="3">
    <source>
        <dbReference type="Proteomes" id="UP000478892"/>
    </source>
</evidence>
<organism evidence="2 3">
    <name type="scientific">Parasedimentitalea huanghaiensis</name>
    <dbReference type="NCBI Taxonomy" id="2682100"/>
    <lineage>
        <taxon>Bacteria</taxon>
        <taxon>Pseudomonadati</taxon>
        <taxon>Pseudomonadota</taxon>
        <taxon>Alphaproteobacteria</taxon>
        <taxon>Rhodobacterales</taxon>
        <taxon>Paracoccaceae</taxon>
        <taxon>Parasedimentitalea</taxon>
    </lineage>
</organism>
<name>A0A6L6WMX6_9RHOB</name>
<dbReference type="PANTHER" id="PTHR33336:SF3">
    <property type="entry name" value="ABM DOMAIN-CONTAINING PROTEIN"/>
    <property type="match status" value="1"/>
</dbReference>
<evidence type="ECO:0000313" key="2">
    <source>
        <dbReference type="EMBL" id="MVO18369.1"/>
    </source>
</evidence>
<reference evidence="2 3" key="1">
    <citation type="submission" date="2019-12" db="EMBL/GenBank/DDBJ databases">
        <authorList>
            <person name="Zhang Y.-J."/>
        </authorList>
    </citation>
    <scope>NUCLEOTIDE SEQUENCE [LARGE SCALE GENOMIC DNA]</scope>
    <source>
        <strain evidence="2 3">CY05</strain>
    </source>
</reference>
<gene>
    <name evidence="2" type="ORF">GO984_21345</name>
</gene>
<keyword evidence="3" id="KW-1185">Reference proteome</keyword>
<dbReference type="InterPro" id="IPR050744">
    <property type="entry name" value="AI-2_Isomerase_LsrG"/>
</dbReference>
<comment type="caution">
    <text evidence="2">The sequence shown here is derived from an EMBL/GenBank/DDBJ whole genome shotgun (WGS) entry which is preliminary data.</text>
</comment>
<sequence length="105" mass="11307">MSTVHVFAIITAKPGQREAVLELFNANVPTVLAEDGCIAYEATVDTENAGPMQTLFGPDIFVVVEKWASMAALGAHATSEHMKAYSASTKDMLADRVIHILSPFQ</sequence>
<proteinExistence type="predicted"/>
<dbReference type="AlphaFoldDB" id="A0A6L6WMX6"/>
<feature type="domain" description="ABM" evidence="1">
    <location>
        <begin position="4"/>
        <end position="101"/>
    </location>
</feature>
<dbReference type="PANTHER" id="PTHR33336">
    <property type="entry name" value="QUINOL MONOOXYGENASE YGIN-RELATED"/>
    <property type="match status" value="1"/>
</dbReference>
<dbReference type="GO" id="GO:0004497">
    <property type="term" value="F:monooxygenase activity"/>
    <property type="evidence" value="ECO:0007669"/>
    <property type="project" value="UniProtKB-KW"/>
</dbReference>
<dbReference type="PROSITE" id="PS51725">
    <property type="entry name" value="ABM"/>
    <property type="match status" value="1"/>
</dbReference>
<dbReference type="Pfam" id="PF03992">
    <property type="entry name" value="ABM"/>
    <property type="match status" value="1"/>
</dbReference>
<dbReference type="InterPro" id="IPR007138">
    <property type="entry name" value="ABM_dom"/>
</dbReference>
<dbReference type="Proteomes" id="UP000478892">
    <property type="component" value="Unassembled WGS sequence"/>
</dbReference>